<dbReference type="EMBL" id="BLLF01000846">
    <property type="protein sequence ID" value="GFH15401.1"/>
    <property type="molecule type" value="Genomic_DNA"/>
</dbReference>
<comment type="caution">
    <text evidence="1">The sequence shown here is derived from an EMBL/GenBank/DDBJ whole genome shotgun (WGS) entry which is preliminary data.</text>
</comment>
<sequence>MEGLWHTGFQPYSAGAALLWLRGEPLRLGQDEVVNRVLLNCPQLLAVEVEQLDAASHRLVTLLAPGWAQQAVVHLPC</sequence>
<proteinExistence type="predicted"/>
<keyword evidence="2" id="KW-1185">Reference proteome</keyword>
<name>A0A699Z081_HAELA</name>
<accession>A0A699Z081</accession>
<reference evidence="1 2" key="1">
    <citation type="submission" date="2020-02" db="EMBL/GenBank/DDBJ databases">
        <title>Draft genome sequence of Haematococcus lacustris strain NIES-144.</title>
        <authorList>
            <person name="Morimoto D."/>
            <person name="Nakagawa S."/>
            <person name="Yoshida T."/>
            <person name="Sawayama S."/>
        </authorList>
    </citation>
    <scope>NUCLEOTIDE SEQUENCE [LARGE SCALE GENOMIC DNA]</scope>
    <source>
        <strain evidence="1 2">NIES-144</strain>
    </source>
</reference>
<dbReference type="Proteomes" id="UP000485058">
    <property type="component" value="Unassembled WGS sequence"/>
</dbReference>
<dbReference type="AlphaFoldDB" id="A0A699Z081"/>
<gene>
    <name evidence="1" type="ORF">HaLaN_11624</name>
</gene>
<organism evidence="1 2">
    <name type="scientific">Haematococcus lacustris</name>
    <name type="common">Green alga</name>
    <name type="synonym">Haematococcus pluvialis</name>
    <dbReference type="NCBI Taxonomy" id="44745"/>
    <lineage>
        <taxon>Eukaryota</taxon>
        <taxon>Viridiplantae</taxon>
        <taxon>Chlorophyta</taxon>
        <taxon>core chlorophytes</taxon>
        <taxon>Chlorophyceae</taxon>
        <taxon>CS clade</taxon>
        <taxon>Chlamydomonadales</taxon>
        <taxon>Haematococcaceae</taxon>
        <taxon>Haematococcus</taxon>
    </lineage>
</organism>
<protein>
    <submittedName>
        <fullName evidence="1">Uncharacterized protein</fullName>
    </submittedName>
</protein>
<evidence type="ECO:0000313" key="2">
    <source>
        <dbReference type="Proteomes" id="UP000485058"/>
    </source>
</evidence>
<evidence type="ECO:0000313" key="1">
    <source>
        <dbReference type="EMBL" id="GFH15401.1"/>
    </source>
</evidence>